<gene>
    <name evidence="1" type="ORF">RMAR00112_LOCUS21706</name>
</gene>
<evidence type="ECO:0000313" key="1">
    <source>
        <dbReference type="EMBL" id="CAE0053678.1"/>
    </source>
</evidence>
<name>A0A7S2ZYG0_9RHOD</name>
<sequence>MSCGRAKVEISRWQSSLLGSAQVKHFVYGCAMHPTSYFFGVVWYHVRQSLSNEALQMSPEKVLVRDLDLSLWIRNECVRASFQQSPPMKKSHHGRCCCHETHTLLLAVWGGS</sequence>
<proteinExistence type="predicted"/>
<accession>A0A7S2ZYG0</accession>
<dbReference type="AlphaFoldDB" id="A0A7S2ZYG0"/>
<dbReference type="EMBL" id="HBHW01028037">
    <property type="protein sequence ID" value="CAE0053678.1"/>
    <property type="molecule type" value="Transcribed_RNA"/>
</dbReference>
<protein>
    <submittedName>
        <fullName evidence="1">Uncharacterized protein</fullName>
    </submittedName>
</protein>
<reference evidence="1" key="1">
    <citation type="submission" date="2021-01" db="EMBL/GenBank/DDBJ databases">
        <authorList>
            <person name="Corre E."/>
            <person name="Pelletier E."/>
            <person name="Niang G."/>
            <person name="Scheremetjew M."/>
            <person name="Finn R."/>
            <person name="Kale V."/>
            <person name="Holt S."/>
            <person name="Cochrane G."/>
            <person name="Meng A."/>
            <person name="Brown T."/>
            <person name="Cohen L."/>
        </authorList>
    </citation>
    <scope>NUCLEOTIDE SEQUENCE</scope>
    <source>
        <strain evidence="1">CCMP 769</strain>
    </source>
</reference>
<organism evidence="1">
    <name type="scientific">Rhodosorus marinus</name>
    <dbReference type="NCBI Taxonomy" id="101924"/>
    <lineage>
        <taxon>Eukaryota</taxon>
        <taxon>Rhodophyta</taxon>
        <taxon>Stylonematophyceae</taxon>
        <taxon>Stylonematales</taxon>
        <taxon>Stylonemataceae</taxon>
        <taxon>Rhodosorus</taxon>
    </lineage>
</organism>